<comment type="caution">
    <text evidence="2">The sequence shown here is derived from an EMBL/GenBank/DDBJ whole genome shotgun (WGS) entry which is preliminary data.</text>
</comment>
<evidence type="ECO:0000313" key="2">
    <source>
        <dbReference type="EMBL" id="KAL1275082.1"/>
    </source>
</evidence>
<keyword evidence="3" id="KW-1185">Reference proteome</keyword>
<feature type="compositionally biased region" description="Basic residues" evidence="1">
    <location>
        <begin position="1"/>
        <end position="15"/>
    </location>
</feature>
<feature type="region of interest" description="Disordered" evidence="1">
    <location>
        <begin position="1"/>
        <end position="30"/>
    </location>
</feature>
<name>A0ABR3NEB0_9TELE</name>
<sequence>MGDKRGKRQHGKVPKPAKGICFPPPAQGRTAGRCVWVRSDSGAYRAPSLSLPPSSSPSVFRPPPREEAAYVMPIPRALWEKEMKAIH</sequence>
<dbReference type="Proteomes" id="UP001558613">
    <property type="component" value="Unassembled WGS sequence"/>
</dbReference>
<reference evidence="2 3" key="1">
    <citation type="submission" date="2023-09" db="EMBL/GenBank/DDBJ databases">
        <authorList>
            <person name="Wang M."/>
        </authorList>
    </citation>
    <scope>NUCLEOTIDE SEQUENCE [LARGE SCALE GENOMIC DNA]</scope>
    <source>
        <strain evidence="2">GT-2023</strain>
        <tissue evidence="2">Liver</tissue>
    </source>
</reference>
<dbReference type="EMBL" id="JAYMGO010000005">
    <property type="protein sequence ID" value="KAL1275082.1"/>
    <property type="molecule type" value="Genomic_DNA"/>
</dbReference>
<evidence type="ECO:0000256" key="1">
    <source>
        <dbReference type="SAM" id="MobiDB-lite"/>
    </source>
</evidence>
<organism evidence="2 3">
    <name type="scientific">Cirrhinus molitorella</name>
    <name type="common">mud carp</name>
    <dbReference type="NCBI Taxonomy" id="172907"/>
    <lineage>
        <taxon>Eukaryota</taxon>
        <taxon>Metazoa</taxon>
        <taxon>Chordata</taxon>
        <taxon>Craniata</taxon>
        <taxon>Vertebrata</taxon>
        <taxon>Euteleostomi</taxon>
        <taxon>Actinopterygii</taxon>
        <taxon>Neopterygii</taxon>
        <taxon>Teleostei</taxon>
        <taxon>Ostariophysi</taxon>
        <taxon>Cypriniformes</taxon>
        <taxon>Cyprinidae</taxon>
        <taxon>Labeoninae</taxon>
        <taxon>Labeonini</taxon>
        <taxon>Cirrhinus</taxon>
    </lineage>
</organism>
<evidence type="ECO:0000313" key="3">
    <source>
        <dbReference type="Proteomes" id="UP001558613"/>
    </source>
</evidence>
<proteinExistence type="predicted"/>
<gene>
    <name evidence="2" type="ORF">QQF64_027896</name>
</gene>
<accession>A0ABR3NEB0</accession>
<protein>
    <submittedName>
        <fullName evidence="2">Uncharacterized protein</fullName>
    </submittedName>
</protein>